<evidence type="ECO:0000313" key="2">
    <source>
        <dbReference type="Proteomes" id="UP000217790"/>
    </source>
</evidence>
<dbReference type="OrthoDB" id="265717at2759"/>
<sequence length="192" mass="22284">MTYDLIIKEESGKEIYPCDFRNKKVFPPFNELPFEGDSTSRFYMAPACVTWRKQHWCYFGQIESLRARSPCLMLAVEDMYTGQWEIPVILTFPENQIDVESLQPGHTIAILYPERSFCLGENVVVRVRDPAKIKVIAFSRQRDANSETYDLLQVFPCDLDTLVVRIAGRKRTGIHLPSRDARDALGYRIVEW</sequence>
<proteinExistence type="predicted"/>
<dbReference type="InParanoid" id="A0A2H3E7J6"/>
<accession>A0A2H3E7J6</accession>
<gene>
    <name evidence="1" type="ORF">ARMGADRAFT_1005547</name>
</gene>
<protein>
    <submittedName>
        <fullName evidence="1">Uncharacterized protein</fullName>
    </submittedName>
</protein>
<name>A0A2H3E7J6_ARMGA</name>
<keyword evidence="2" id="KW-1185">Reference proteome</keyword>
<dbReference type="Proteomes" id="UP000217790">
    <property type="component" value="Unassembled WGS sequence"/>
</dbReference>
<reference evidence="2" key="1">
    <citation type="journal article" date="2017" name="Nat. Ecol. Evol.">
        <title>Genome expansion and lineage-specific genetic innovations in the forest pathogenic fungi Armillaria.</title>
        <authorList>
            <person name="Sipos G."/>
            <person name="Prasanna A.N."/>
            <person name="Walter M.C."/>
            <person name="O'Connor E."/>
            <person name="Balint B."/>
            <person name="Krizsan K."/>
            <person name="Kiss B."/>
            <person name="Hess J."/>
            <person name="Varga T."/>
            <person name="Slot J."/>
            <person name="Riley R."/>
            <person name="Boka B."/>
            <person name="Rigling D."/>
            <person name="Barry K."/>
            <person name="Lee J."/>
            <person name="Mihaltcheva S."/>
            <person name="LaButti K."/>
            <person name="Lipzen A."/>
            <person name="Waldron R."/>
            <person name="Moloney N.M."/>
            <person name="Sperisen C."/>
            <person name="Kredics L."/>
            <person name="Vagvoelgyi C."/>
            <person name="Patrignani A."/>
            <person name="Fitzpatrick D."/>
            <person name="Nagy I."/>
            <person name="Doyle S."/>
            <person name="Anderson J.B."/>
            <person name="Grigoriev I.V."/>
            <person name="Gueldener U."/>
            <person name="Muensterkoetter M."/>
            <person name="Nagy L.G."/>
        </authorList>
    </citation>
    <scope>NUCLEOTIDE SEQUENCE [LARGE SCALE GENOMIC DNA]</scope>
    <source>
        <strain evidence="2">Ar21-2</strain>
    </source>
</reference>
<dbReference type="EMBL" id="KZ293645">
    <property type="protein sequence ID" value="PBL02115.1"/>
    <property type="molecule type" value="Genomic_DNA"/>
</dbReference>
<organism evidence="1 2">
    <name type="scientific">Armillaria gallica</name>
    <name type="common">Bulbous honey fungus</name>
    <name type="synonym">Armillaria bulbosa</name>
    <dbReference type="NCBI Taxonomy" id="47427"/>
    <lineage>
        <taxon>Eukaryota</taxon>
        <taxon>Fungi</taxon>
        <taxon>Dikarya</taxon>
        <taxon>Basidiomycota</taxon>
        <taxon>Agaricomycotina</taxon>
        <taxon>Agaricomycetes</taxon>
        <taxon>Agaricomycetidae</taxon>
        <taxon>Agaricales</taxon>
        <taxon>Marasmiineae</taxon>
        <taxon>Physalacriaceae</taxon>
        <taxon>Armillaria</taxon>
    </lineage>
</organism>
<evidence type="ECO:0000313" key="1">
    <source>
        <dbReference type="EMBL" id="PBL02115.1"/>
    </source>
</evidence>
<dbReference type="AlphaFoldDB" id="A0A2H3E7J6"/>
<dbReference type="OMA" id="GYRIVEW"/>
<dbReference type="STRING" id="47427.A0A2H3E7J6"/>